<feature type="compositionally biased region" description="Low complexity" evidence="1">
    <location>
        <begin position="392"/>
        <end position="404"/>
    </location>
</feature>
<organism evidence="2 3">
    <name type="scientific">Skeletonema marinoi</name>
    <dbReference type="NCBI Taxonomy" id="267567"/>
    <lineage>
        <taxon>Eukaryota</taxon>
        <taxon>Sar</taxon>
        <taxon>Stramenopiles</taxon>
        <taxon>Ochrophyta</taxon>
        <taxon>Bacillariophyta</taxon>
        <taxon>Coscinodiscophyceae</taxon>
        <taxon>Thalassiosirophycidae</taxon>
        <taxon>Thalassiosirales</taxon>
        <taxon>Skeletonemataceae</taxon>
        <taxon>Skeletonema</taxon>
        <taxon>Skeletonema marinoi-dohrnii complex</taxon>
    </lineage>
</organism>
<feature type="region of interest" description="Disordered" evidence="1">
    <location>
        <begin position="239"/>
        <end position="259"/>
    </location>
</feature>
<dbReference type="Proteomes" id="UP001224775">
    <property type="component" value="Unassembled WGS sequence"/>
</dbReference>
<keyword evidence="3" id="KW-1185">Reference proteome</keyword>
<dbReference type="EMBL" id="JATAAI010000006">
    <property type="protein sequence ID" value="KAK1744724.1"/>
    <property type="molecule type" value="Genomic_DNA"/>
</dbReference>
<feature type="compositionally biased region" description="Polar residues" evidence="1">
    <location>
        <begin position="240"/>
        <end position="259"/>
    </location>
</feature>
<evidence type="ECO:0000256" key="1">
    <source>
        <dbReference type="SAM" id="MobiDB-lite"/>
    </source>
</evidence>
<protein>
    <submittedName>
        <fullName evidence="2">HEAT repeat domain-containing protein</fullName>
    </submittedName>
</protein>
<comment type="caution">
    <text evidence="2">The sequence shown here is derived from an EMBL/GenBank/DDBJ whole genome shotgun (WGS) entry which is preliminary data.</text>
</comment>
<feature type="region of interest" description="Disordered" evidence="1">
    <location>
        <begin position="155"/>
        <end position="223"/>
    </location>
</feature>
<evidence type="ECO:0000313" key="3">
    <source>
        <dbReference type="Proteomes" id="UP001224775"/>
    </source>
</evidence>
<sequence length="747" mass="81904">MSSYYGQASSRSVWSEASGQQGQVYADPLNSNDEDYYYDANDQNRLDLLKLILYDLNSAIAPREVRLVAIQAALDEFDHDDEVLHDEELDLRADHILLQKLAYAMCIDPGSDEVGYICSALEMVYRAGRTRLAQSFHEICDSLLPLIVEMIRPPLPGKHSADKNRRGTVEEDLVSSPEEKPDLLDGENSLNNQPFMEPVDPLNASRRYTYGDSDDSSAESVQIPSGTGEYFEQMNRAKQDANNVAQTDQPEPQSHNDSQGLVLKPILSGEDTMVPVSNMGGNLSGGALEAYRPASNSRRRSLEIEEDTIRRDLTNADEALRRLTSESQELTQLVPAQNYGGGPMVAVTSSVGLPIASESRDTRLSGLTLESGMDEFKQQDEVMHLRGGGSGSVSSSDDASGNVGQNSRFNDLGDEVPLFDPTTMSLGSQSDAYGGSSLHGSFVYPESGDNPFSDENDYKHSAEEKGHEAMEEKEGGFDLGGGFTGDAPQIRPLGESVQVTDTYGSEYDEKEKGTYHPSSDEAKINVSDNEDYQNDMNNGAFDVGGGFTGDAPQIRPLGESVQVTDTYGSEYDEKEKGTYHPSSDEAKINVSDNEDYQNDMNNGAFDVGGGFTGDAPQIRPLGESVQVTDTYGSEYDEKEKGTYHPKIDVSDNEDYQNDMNDGAFDVGGDSMAVRPRLDRWANQFKLPTHTQSVMATRKIRTFLKSVNQNPPSKSGKAGVIQMLLITTITNVIQVYLMKIGRVEVNQR</sequence>
<proteinExistence type="predicted"/>
<feature type="region of interest" description="Disordered" evidence="1">
    <location>
        <begin position="386"/>
        <end position="411"/>
    </location>
</feature>
<gene>
    <name evidence="2" type="ORF">QTG54_004015</name>
</gene>
<reference evidence="2" key="1">
    <citation type="submission" date="2023-06" db="EMBL/GenBank/DDBJ databases">
        <title>Survivors Of The Sea: Transcriptome response of Skeletonema marinoi to long-term dormancy.</title>
        <authorList>
            <person name="Pinder M.I.M."/>
            <person name="Kourtchenko O."/>
            <person name="Robertson E.K."/>
            <person name="Larsson T."/>
            <person name="Maumus F."/>
            <person name="Osuna-Cruz C.M."/>
            <person name="Vancaester E."/>
            <person name="Stenow R."/>
            <person name="Vandepoele K."/>
            <person name="Ploug H."/>
            <person name="Bruchert V."/>
            <person name="Godhe A."/>
            <person name="Topel M."/>
        </authorList>
    </citation>
    <scope>NUCLEOTIDE SEQUENCE</scope>
    <source>
        <strain evidence="2">R05AC</strain>
    </source>
</reference>
<accession>A0AAD8YFP6</accession>
<feature type="compositionally biased region" description="Basic and acidic residues" evidence="1">
    <location>
        <begin position="159"/>
        <end position="169"/>
    </location>
</feature>
<name>A0AAD8YFP6_9STRA</name>
<evidence type="ECO:0000313" key="2">
    <source>
        <dbReference type="EMBL" id="KAK1744724.1"/>
    </source>
</evidence>
<dbReference type="AlphaFoldDB" id="A0AAD8YFP6"/>